<dbReference type="Gene3D" id="3.40.630.10">
    <property type="entry name" value="Zn peptidases"/>
    <property type="match status" value="1"/>
</dbReference>
<dbReference type="SUPFAM" id="SSF53187">
    <property type="entry name" value="Zn-dependent exopeptidases"/>
    <property type="match status" value="1"/>
</dbReference>
<feature type="binding site" evidence="2">
    <location>
        <position position="131"/>
    </location>
    <ligand>
        <name>Mn(2+)</name>
        <dbReference type="ChEBI" id="CHEBI:29035"/>
        <label>2</label>
    </ligand>
</feature>
<dbReference type="Gene3D" id="3.30.70.360">
    <property type="match status" value="1"/>
</dbReference>
<dbReference type="InterPro" id="IPR002933">
    <property type="entry name" value="Peptidase_M20"/>
</dbReference>
<evidence type="ECO:0000313" key="5">
    <source>
        <dbReference type="Proteomes" id="UP000553706"/>
    </source>
</evidence>
<keyword evidence="5" id="KW-1185">Reference proteome</keyword>
<dbReference type="EMBL" id="JACHFJ010000001">
    <property type="protein sequence ID" value="MBB5371783.1"/>
    <property type="molecule type" value="Genomic_DNA"/>
</dbReference>
<protein>
    <submittedName>
        <fullName evidence="4">Hippurate hydrolase</fullName>
        <ecNumber evidence="4">3.5.1.32</ecNumber>
    </submittedName>
</protein>
<dbReference type="GO" id="GO:0019877">
    <property type="term" value="P:diaminopimelate biosynthetic process"/>
    <property type="evidence" value="ECO:0007669"/>
    <property type="project" value="UniProtKB-ARBA"/>
</dbReference>
<dbReference type="AlphaFoldDB" id="A0A840V7U5"/>
<evidence type="ECO:0000256" key="1">
    <source>
        <dbReference type="ARBA" id="ARBA00022801"/>
    </source>
</evidence>
<evidence type="ECO:0000256" key="2">
    <source>
        <dbReference type="PIRSR" id="PIRSR005962-1"/>
    </source>
</evidence>
<dbReference type="PANTHER" id="PTHR11014">
    <property type="entry name" value="PEPTIDASE M20 FAMILY MEMBER"/>
    <property type="match status" value="1"/>
</dbReference>
<evidence type="ECO:0000259" key="3">
    <source>
        <dbReference type="Pfam" id="PF07687"/>
    </source>
</evidence>
<keyword evidence="2" id="KW-0479">Metal-binding</keyword>
<dbReference type="GO" id="GO:0050118">
    <property type="term" value="F:N-acetyldiaminopimelate deacetylase activity"/>
    <property type="evidence" value="ECO:0007669"/>
    <property type="project" value="UniProtKB-ARBA"/>
</dbReference>
<dbReference type="GO" id="GO:0046872">
    <property type="term" value="F:metal ion binding"/>
    <property type="evidence" value="ECO:0007669"/>
    <property type="project" value="UniProtKB-KW"/>
</dbReference>
<dbReference type="NCBIfam" id="TIGR01891">
    <property type="entry name" value="amidohydrolases"/>
    <property type="match status" value="1"/>
</dbReference>
<dbReference type="Pfam" id="PF07687">
    <property type="entry name" value="M20_dimer"/>
    <property type="match status" value="1"/>
</dbReference>
<keyword evidence="1 4" id="KW-0378">Hydrolase</keyword>
<dbReference type="InterPro" id="IPR017439">
    <property type="entry name" value="Amidohydrolase"/>
</dbReference>
<gene>
    <name evidence="4" type="ORF">HNP71_000007</name>
</gene>
<reference evidence="4 5" key="1">
    <citation type="submission" date="2020-08" db="EMBL/GenBank/DDBJ databases">
        <title>Genomic Encyclopedia of Type Strains, Phase IV (KMG-IV): sequencing the most valuable type-strain genomes for metagenomic binning, comparative biology and taxonomic classification.</title>
        <authorList>
            <person name="Goeker M."/>
        </authorList>
    </citation>
    <scope>NUCLEOTIDE SEQUENCE [LARGE SCALE GENOMIC DNA]</scope>
    <source>
        <strain evidence="4 5">DSM 27026</strain>
    </source>
</reference>
<dbReference type="EC" id="3.5.1.32" evidence="4"/>
<dbReference type="PIRSF" id="PIRSF005962">
    <property type="entry name" value="Pept_M20D_amidohydro"/>
    <property type="match status" value="1"/>
</dbReference>
<comment type="cofactor">
    <cofactor evidence="2">
        <name>Mn(2+)</name>
        <dbReference type="ChEBI" id="CHEBI:29035"/>
    </cofactor>
    <text evidence="2">The Mn(2+) ion enhances activity.</text>
</comment>
<evidence type="ECO:0000313" key="4">
    <source>
        <dbReference type="EMBL" id="MBB5371783.1"/>
    </source>
</evidence>
<comment type="caution">
    <text evidence="4">The sequence shown here is derived from an EMBL/GenBank/DDBJ whole genome shotgun (WGS) entry which is preliminary data.</text>
</comment>
<dbReference type="Pfam" id="PF01546">
    <property type="entry name" value="Peptidase_M20"/>
    <property type="match status" value="1"/>
</dbReference>
<proteinExistence type="predicted"/>
<dbReference type="FunFam" id="3.30.70.360:FF:000001">
    <property type="entry name" value="N-acetyldiaminopimelate deacetylase"/>
    <property type="match status" value="1"/>
</dbReference>
<dbReference type="PANTHER" id="PTHR11014:SF63">
    <property type="entry name" value="METALLOPEPTIDASE, PUTATIVE (AFU_ORTHOLOGUE AFUA_6G09600)-RELATED"/>
    <property type="match status" value="1"/>
</dbReference>
<name>A0A840V7U5_9PROT</name>
<keyword evidence="2" id="KW-0464">Manganese</keyword>
<dbReference type="GO" id="GO:0047980">
    <property type="term" value="F:hippurate hydrolase activity"/>
    <property type="evidence" value="ECO:0007669"/>
    <property type="project" value="UniProtKB-EC"/>
</dbReference>
<feature type="binding site" evidence="2">
    <location>
        <position position="96"/>
    </location>
    <ligand>
        <name>Mn(2+)</name>
        <dbReference type="ChEBI" id="CHEBI:29035"/>
        <label>2</label>
    </ligand>
</feature>
<dbReference type="InterPro" id="IPR036264">
    <property type="entry name" value="Bact_exopeptidase_dim_dom"/>
</dbReference>
<dbReference type="InterPro" id="IPR011650">
    <property type="entry name" value="Peptidase_M20_dimer"/>
</dbReference>
<dbReference type="RefSeq" id="WP_246344001.1">
    <property type="nucleotide sequence ID" value="NZ_JACHFJ010000001.1"/>
</dbReference>
<feature type="binding site" evidence="2">
    <location>
        <position position="350"/>
    </location>
    <ligand>
        <name>Mn(2+)</name>
        <dbReference type="ChEBI" id="CHEBI:29035"/>
        <label>2</label>
    </ligand>
</feature>
<feature type="domain" description="Peptidase M20 dimerisation" evidence="3">
    <location>
        <begin position="177"/>
        <end position="276"/>
    </location>
</feature>
<accession>A0A840V7U5</accession>
<organism evidence="4 5">
    <name type="scientific">Acidocella aromatica</name>
    <dbReference type="NCBI Taxonomy" id="1303579"/>
    <lineage>
        <taxon>Bacteria</taxon>
        <taxon>Pseudomonadati</taxon>
        <taxon>Pseudomonadota</taxon>
        <taxon>Alphaproteobacteria</taxon>
        <taxon>Acetobacterales</taxon>
        <taxon>Acidocellaceae</taxon>
        <taxon>Acidocella</taxon>
    </lineage>
</organism>
<sequence>MMPDDLALQLTLWRHHLHAHPELSLKESGTAAYVCARLTELEIPHVAGVGGHGVVGVLSRGGDRAVGLRADMDALPIHETTGLAYASRHVGVMHACGHDGHTASLLGAAALLRHDHSWSGKIYLVFQPAEEGFGGAEAMLADGLLERFPMQSIYGYHNWPGLEAGKVLLHEGPVMAGAANFSITLHGRAGHAAMPHDCADPVQGLAYLIIAINSITSRNKDPQDAGVISTCTLSAGEARNQIPSSATLGGTIRALTPQTMRLLQARLADVARHTAQAHELAADVDIFSNLPPTINSEAEVALALGAARQAGLNVELAQRGSMAAEDFGRFLEVLPGAYAWIGNGTTAPLHNPGYDYNDVILPLAARYMATVAKAALA</sequence>
<feature type="binding site" evidence="2">
    <location>
        <position position="157"/>
    </location>
    <ligand>
        <name>Mn(2+)</name>
        <dbReference type="ChEBI" id="CHEBI:29035"/>
        <label>2</label>
    </ligand>
</feature>
<feature type="binding site" evidence="2">
    <location>
        <position position="98"/>
    </location>
    <ligand>
        <name>Mn(2+)</name>
        <dbReference type="ChEBI" id="CHEBI:29035"/>
        <label>2</label>
    </ligand>
</feature>
<dbReference type="Proteomes" id="UP000553706">
    <property type="component" value="Unassembled WGS sequence"/>
</dbReference>
<dbReference type="SUPFAM" id="SSF55031">
    <property type="entry name" value="Bacterial exopeptidase dimerisation domain"/>
    <property type="match status" value="1"/>
</dbReference>